<dbReference type="AlphaFoldDB" id="A0A9X1INV7"/>
<dbReference type="EMBL" id="JAJATW010000019">
    <property type="protein sequence ID" value="MCB5162615.1"/>
    <property type="molecule type" value="Genomic_DNA"/>
</dbReference>
<organism evidence="3 4">
    <name type="scientific">Marinomonas algarum</name>
    <dbReference type="NCBI Taxonomy" id="2883105"/>
    <lineage>
        <taxon>Bacteria</taxon>
        <taxon>Pseudomonadati</taxon>
        <taxon>Pseudomonadota</taxon>
        <taxon>Gammaproteobacteria</taxon>
        <taxon>Oceanospirillales</taxon>
        <taxon>Oceanospirillaceae</taxon>
        <taxon>Marinomonas</taxon>
    </lineage>
</organism>
<proteinExistence type="predicted"/>
<evidence type="ECO:0000256" key="2">
    <source>
        <dbReference type="SAM" id="Phobius"/>
    </source>
</evidence>
<evidence type="ECO:0000313" key="4">
    <source>
        <dbReference type="Proteomes" id="UP001139095"/>
    </source>
</evidence>
<keyword evidence="2" id="KW-1133">Transmembrane helix</keyword>
<keyword evidence="2" id="KW-0472">Membrane</keyword>
<keyword evidence="4" id="KW-1185">Reference proteome</keyword>
<keyword evidence="2" id="KW-0812">Transmembrane</keyword>
<dbReference type="Proteomes" id="UP001139095">
    <property type="component" value="Unassembled WGS sequence"/>
</dbReference>
<sequence>MSVSATELAKLGKCELLINEQQKSGFRRSRRKLKQKHKPHPDDVVSIKRGNAAHDKFEKDFIQYMPRKKGRSKGQLKEQEDRSLTVILVLVAIASCALLFFFF</sequence>
<evidence type="ECO:0008006" key="5">
    <source>
        <dbReference type="Google" id="ProtNLM"/>
    </source>
</evidence>
<accession>A0A9X1INV7</accession>
<protein>
    <recommendedName>
        <fullName evidence="5">Triple QxxK/R motif-containing protein</fullName>
    </recommendedName>
</protein>
<feature type="transmembrane region" description="Helical" evidence="2">
    <location>
        <begin position="83"/>
        <end position="102"/>
    </location>
</feature>
<dbReference type="RefSeq" id="WP_226754961.1">
    <property type="nucleotide sequence ID" value="NZ_JAJATW010000019.1"/>
</dbReference>
<feature type="region of interest" description="Disordered" evidence="1">
    <location>
        <begin position="22"/>
        <end position="46"/>
    </location>
</feature>
<evidence type="ECO:0000313" key="3">
    <source>
        <dbReference type="EMBL" id="MCB5162615.1"/>
    </source>
</evidence>
<gene>
    <name evidence="3" type="ORF">LG368_11995</name>
</gene>
<evidence type="ECO:0000256" key="1">
    <source>
        <dbReference type="SAM" id="MobiDB-lite"/>
    </source>
</evidence>
<comment type="caution">
    <text evidence="3">The sequence shown here is derived from an EMBL/GenBank/DDBJ whole genome shotgun (WGS) entry which is preliminary data.</text>
</comment>
<reference evidence="3" key="1">
    <citation type="submission" date="2021-10" db="EMBL/GenBank/DDBJ databases">
        <title>Marinomonas pontica sp. nov., isolated from the Black Sea.</title>
        <authorList>
            <person name="Zhao L.-H."/>
            <person name="Xue J.-H."/>
        </authorList>
    </citation>
    <scope>NUCLEOTIDE SEQUENCE</scope>
    <source>
        <strain evidence="3">E8</strain>
    </source>
</reference>
<feature type="compositionally biased region" description="Basic residues" evidence="1">
    <location>
        <begin position="25"/>
        <end position="39"/>
    </location>
</feature>
<name>A0A9X1INV7_9GAMM</name>